<protein>
    <recommendedName>
        <fullName evidence="5">Scaffolding protein</fullName>
    </recommendedName>
</protein>
<keyword evidence="1" id="KW-0175">Coiled coil</keyword>
<gene>
    <name evidence="3" type="ORF">FF041_27960</name>
</gene>
<feature type="region of interest" description="Disordered" evidence="2">
    <location>
        <begin position="1"/>
        <end position="49"/>
    </location>
</feature>
<evidence type="ECO:0008006" key="5">
    <source>
        <dbReference type="Google" id="ProtNLM"/>
    </source>
</evidence>
<feature type="compositionally biased region" description="Pro residues" evidence="2">
    <location>
        <begin position="28"/>
        <end position="39"/>
    </location>
</feature>
<dbReference type="OrthoDB" id="4232504at2"/>
<dbReference type="AlphaFoldDB" id="A0A646KS76"/>
<accession>A0A646KS76</accession>
<feature type="coiled-coil region" evidence="1">
    <location>
        <begin position="62"/>
        <end position="89"/>
    </location>
</feature>
<feature type="region of interest" description="Disordered" evidence="2">
    <location>
        <begin position="156"/>
        <end position="185"/>
    </location>
</feature>
<keyword evidence="4" id="KW-1185">Reference proteome</keyword>
<evidence type="ECO:0000313" key="4">
    <source>
        <dbReference type="Proteomes" id="UP000419138"/>
    </source>
</evidence>
<organism evidence="3 4">
    <name type="scientific">Streptomyces jumonjinensis</name>
    <dbReference type="NCBI Taxonomy" id="1945"/>
    <lineage>
        <taxon>Bacteria</taxon>
        <taxon>Bacillati</taxon>
        <taxon>Actinomycetota</taxon>
        <taxon>Actinomycetes</taxon>
        <taxon>Kitasatosporales</taxon>
        <taxon>Streptomycetaceae</taxon>
        <taxon>Streptomyces</taxon>
    </lineage>
</organism>
<dbReference type="RefSeq" id="WP_153525375.1">
    <property type="nucleotide sequence ID" value="NZ_JBEPDZ010000025.1"/>
</dbReference>
<proteinExistence type="predicted"/>
<comment type="caution">
    <text evidence="3">The sequence shown here is derived from an EMBL/GenBank/DDBJ whole genome shotgun (WGS) entry which is preliminary data.</text>
</comment>
<sequence>MSTPTPTPAPPAGSTPPEGGTGGTGPAGSPPPATPPVPPADSGDGTDWKAMARQWEKRAKENGTAAAELEKLKAANQTEQEKAIAAAEKNGRTAALSEAAPQIAQARLEAAAARAGVDLAPLAEFIDVTRFIGDDGTVDDKAIKAAVEKLGKLAPARGAGRSGADLGGGGGSGDQAHSLDKEIAQAKANGDWRTVMRLENSKLATAEAAQN</sequence>
<dbReference type="Proteomes" id="UP000419138">
    <property type="component" value="Unassembled WGS sequence"/>
</dbReference>
<feature type="compositionally biased region" description="Pro residues" evidence="2">
    <location>
        <begin position="1"/>
        <end position="14"/>
    </location>
</feature>
<evidence type="ECO:0000256" key="1">
    <source>
        <dbReference type="SAM" id="Coils"/>
    </source>
</evidence>
<name>A0A646KS76_STRJU</name>
<evidence type="ECO:0000256" key="2">
    <source>
        <dbReference type="SAM" id="MobiDB-lite"/>
    </source>
</evidence>
<reference evidence="3 4" key="1">
    <citation type="submission" date="2019-05" db="EMBL/GenBank/DDBJ databases">
        <title>Comparative genomics and metabolomics analyses of clavulanic acid producing Streptomyces species provides insight into specialized metabolism and evolution of beta-lactam biosynthetic gene clusters.</title>
        <authorList>
            <person name="Moore M.A."/>
            <person name="Cruz-Morales P."/>
            <person name="Barona Gomez F."/>
            <person name="Kapil T."/>
        </authorList>
    </citation>
    <scope>NUCLEOTIDE SEQUENCE [LARGE SCALE GENOMIC DNA]</scope>
    <source>
        <strain evidence="3 4">NRRL 5741</strain>
    </source>
</reference>
<dbReference type="EMBL" id="VCLA01000180">
    <property type="protein sequence ID" value="MQT03866.1"/>
    <property type="molecule type" value="Genomic_DNA"/>
</dbReference>
<evidence type="ECO:0000313" key="3">
    <source>
        <dbReference type="EMBL" id="MQT03866.1"/>
    </source>
</evidence>